<comment type="similarity">
    <text evidence="8">Belongs to the two pore domain potassium channel (TC 1.A.1.8) family.</text>
</comment>
<keyword evidence="2 8" id="KW-0813">Transport</keyword>
<dbReference type="FunCoup" id="A0A194XFH8">
    <property type="interactions" value="24"/>
</dbReference>
<feature type="transmembrane region" description="Helical" evidence="10">
    <location>
        <begin position="86"/>
        <end position="109"/>
    </location>
</feature>
<feature type="region of interest" description="Disordered" evidence="9">
    <location>
        <begin position="566"/>
        <end position="592"/>
    </location>
</feature>
<proteinExistence type="inferred from homology"/>
<dbReference type="InterPro" id="IPR013099">
    <property type="entry name" value="K_chnl_dom"/>
</dbReference>
<dbReference type="AlphaFoldDB" id="A0A194XFH8"/>
<dbReference type="PANTHER" id="PTHR11003">
    <property type="entry name" value="POTASSIUM CHANNEL, SUBFAMILY K"/>
    <property type="match status" value="1"/>
</dbReference>
<keyword evidence="6 10" id="KW-0472">Membrane</keyword>
<feature type="region of interest" description="Disordered" evidence="9">
    <location>
        <begin position="472"/>
        <end position="492"/>
    </location>
</feature>
<feature type="transmembrane region" description="Helical" evidence="10">
    <location>
        <begin position="206"/>
        <end position="227"/>
    </location>
</feature>
<feature type="transmembrane region" description="Helical" evidence="10">
    <location>
        <begin position="35"/>
        <end position="56"/>
    </location>
</feature>
<dbReference type="InterPro" id="IPR003280">
    <property type="entry name" value="2pore_dom_K_chnl"/>
</dbReference>
<evidence type="ECO:0000256" key="3">
    <source>
        <dbReference type="ARBA" id="ARBA00022692"/>
    </source>
</evidence>
<feature type="transmembrane region" description="Helical" evidence="10">
    <location>
        <begin position="380"/>
        <end position="398"/>
    </location>
</feature>
<dbReference type="SUPFAM" id="SSF81324">
    <property type="entry name" value="Voltage-gated potassium channels"/>
    <property type="match status" value="2"/>
</dbReference>
<accession>A0A194XFH8</accession>
<dbReference type="Pfam" id="PF07885">
    <property type="entry name" value="Ion_trans_2"/>
    <property type="match status" value="2"/>
</dbReference>
<evidence type="ECO:0000256" key="9">
    <source>
        <dbReference type="SAM" id="MobiDB-lite"/>
    </source>
</evidence>
<feature type="region of interest" description="Disordered" evidence="9">
    <location>
        <begin position="1"/>
        <end position="22"/>
    </location>
</feature>
<feature type="domain" description="Potassium channel" evidence="11">
    <location>
        <begin position="206"/>
        <end position="278"/>
    </location>
</feature>
<evidence type="ECO:0000256" key="4">
    <source>
        <dbReference type="ARBA" id="ARBA00022989"/>
    </source>
</evidence>
<dbReference type="KEGG" id="psco:LY89DRAFT_507512"/>
<organism evidence="12 13">
    <name type="scientific">Mollisia scopiformis</name>
    <name type="common">Conifer needle endophyte fungus</name>
    <name type="synonym">Phialocephala scopiformis</name>
    <dbReference type="NCBI Taxonomy" id="149040"/>
    <lineage>
        <taxon>Eukaryota</taxon>
        <taxon>Fungi</taxon>
        <taxon>Dikarya</taxon>
        <taxon>Ascomycota</taxon>
        <taxon>Pezizomycotina</taxon>
        <taxon>Leotiomycetes</taxon>
        <taxon>Helotiales</taxon>
        <taxon>Mollisiaceae</taxon>
        <taxon>Mollisia</taxon>
    </lineage>
</organism>
<dbReference type="InParanoid" id="A0A194XFH8"/>
<dbReference type="GO" id="GO:0030322">
    <property type="term" value="P:stabilization of membrane potential"/>
    <property type="evidence" value="ECO:0007669"/>
    <property type="project" value="TreeGrafter"/>
</dbReference>
<feature type="transmembrane region" description="Helical" evidence="10">
    <location>
        <begin position="338"/>
        <end position="360"/>
    </location>
</feature>
<dbReference type="GO" id="GO:0015271">
    <property type="term" value="F:outward rectifier potassium channel activity"/>
    <property type="evidence" value="ECO:0007669"/>
    <property type="project" value="TreeGrafter"/>
</dbReference>
<dbReference type="PRINTS" id="PR01333">
    <property type="entry name" value="2POREKCHANEL"/>
</dbReference>
<evidence type="ECO:0000256" key="10">
    <source>
        <dbReference type="SAM" id="Phobius"/>
    </source>
</evidence>
<dbReference type="OrthoDB" id="297496at2759"/>
<evidence type="ECO:0000259" key="11">
    <source>
        <dbReference type="Pfam" id="PF07885"/>
    </source>
</evidence>
<keyword evidence="3 8" id="KW-0812">Transmembrane</keyword>
<feature type="transmembrane region" description="Helical" evidence="10">
    <location>
        <begin position="121"/>
        <end position="144"/>
    </location>
</feature>
<dbReference type="Gene3D" id="1.10.287.70">
    <property type="match status" value="2"/>
</dbReference>
<feature type="transmembrane region" description="Helical" evidence="10">
    <location>
        <begin position="156"/>
        <end position="185"/>
    </location>
</feature>
<evidence type="ECO:0000256" key="6">
    <source>
        <dbReference type="ARBA" id="ARBA00023136"/>
    </source>
</evidence>
<dbReference type="Proteomes" id="UP000070700">
    <property type="component" value="Unassembled WGS sequence"/>
</dbReference>
<sequence>MESPKPTAQDEPKNQDHKVSPLAEEPKEFYQSSRVWYAATVFPLAAACFGPLASALNICALVEEWRVIIPAGDVESTEIAVGDPSWLVAINAISLAIAILANLSLLLSFAHRLPFHAAQAATIVGWYISSIMLLVIIILTPTHLQTGTLYSYGQPFVYACLSAVLYFIFATLLLITTFGAIKGYYHPDFSATLTLPQRTLMAQSTCFVAYLICGAAVFAHIEGWIFVDGVYWATVTLLTIGYGDVVPKTHLGRSLIIPYATSGIIMIGLVAGSIGSLVIDQAQKKMVSRLTVKQRELLQADFDQEARNDQNHESEHIRERAEFNLMRRIQSRARSRQLWLLTGIAAVALVLLWFIGAVVFWKTESTPTSFQSAPWSYFDAVYFVFISTVTIGYGDFYVESNIGRPIFVFWGLLAVPTMTILIASMGATVLVIIKGIIAQIDRFVVLEHEGGGRERHSFARKAFHMGKLHLKHRRGSNKDGHHGGMERHGEHGFRDRKTGKIMNIHDETGHIPHPDHDHDEAVTMRQYLIAKEIRSLLEDVSASPPRTYTFEEWARFLKLLEIKHREKDTSAPSQNSNGGNGEIDENGWSWLQDDGPLFGTQTETEWLLQKLSKQLEDSLTPTI</sequence>
<feature type="transmembrane region" description="Helical" evidence="10">
    <location>
        <begin position="407"/>
        <end position="433"/>
    </location>
</feature>
<keyword evidence="13" id="KW-1185">Reference proteome</keyword>
<evidence type="ECO:0000256" key="1">
    <source>
        <dbReference type="ARBA" id="ARBA00004141"/>
    </source>
</evidence>
<dbReference type="GO" id="GO:0005886">
    <property type="term" value="C:plasma membrane"/>
    <property type="evidence" value="ECO:0007669"/>
    <property type="project" value="TreeGrafter"/>
</dbReference>
<keyword evidence="4 10" id="KW-1133">Transmembrane helix</keyword>
<evidence type="ECO:0000256" key="7">
    <source>
        <dbReference type="ARBA" id="ARBA00023303"/>
    </source>
</evidence>
<feature type="compositionally biased region" description="Basic and acidic residues" evidence="9">
    <location>
        <begin position="476"/>
        <end position="492"/>
    </location>
</feature>
<feature type="domain" description="Potassium channel" evidence="11">
    <location>
        <begin position="349"/>
        <end position="428"/>
    </location>
</feature>
<gene>
    <name evidence="12" type="ORF">LY89DRAFT_507512</name>
</gene>
<evidence type="ECO:0000256" key="2">
    <source>
        <dbReference type="ARBA" id="ARBA00022448"/>
    </source>
</evidence>
<feature type="compositionally biased region" description="Basic and acidic residues" evidence="9">
    <location>
        <begin position="8"/>
        <end position="22"/>
    </location>
</feature>
<keyword evidence="5 8" id="KW-0406">Ion transport</keyword>
<protein>
    <submittedName>
        <fullName evidence="12">Voltage-gated potassium channel</fullName>
    </submittedName>
</protein>
<comment type="subcellular location">
    <subcellularLocation>
        <location evidence="1">Membrane</location>
        <topology evidence="1">Multi-pass membrane protein</topology>
    </subcellularLocation>
</comment>
<evidence type="ECO:0000313" key="12">
    <source>
        <dbReference type="EMBL" id="KUJ18901.1"/>
    </source>
</evidence>
<dbReference type="GeneID" id="28817765"/>
<dbReference type="PANTHER" id="PTHR11003:SF342">
    <property type="entry name" value="OUTWARD-RECTIFIER POTASSIUM CHANNEL TOK1"/>
    <property type="match status" value="1"/>
</dbReference>
<evidence type="ECO:0000313" key="13">
    <source>
        <dbReference type="Proteomes" id="UP000070700"/>
    </source>
</evidence>
<keyword evidence="7 8" id="KW-0407">Ion channel</keyword>
<dbReference type="EMBL" id="KQ947412">
    <property type="protein sequence ID" value="KUJ18901.1"/>
    <property type="molecule type" value="Genomic_DNA"/>
</dbReference>
<evidence type="ECO:0000256" key="8">
    <source>
        <dbReference type="RuleBase" id="RU003857"/>
    </source>
</evidence>
<dbReference type="GO" id="GO:0022841">
    <property type="term" value="F:potassium ion leak channel activity"/>
    <property type="evidence" value="ECO:0007669"/>
    <property type="project" value="TreeGrafter"/>
</dbReference>
<feature type="transmembrane region" description="Helical" evidence="10">
    <location>
        <begin position="256"/>
        <end position="279"/>
    </location>
</feature>
<dbReference type="RefSeq" id="XP_018073256.1">
    <property type="nucleotide sequence ID" value="XM_018208039.1"/>
</dbReference>
<name>A0A194XFH8_MOLSC</name>
<reference evidence="12 13" key="1">
    <citation type="submission" date="2015-10" db="EMBL/GenBank/DDBJ databases">
        <title>Full genome of DAOMC 229536 Phialocephala scopiformis, a fungal endophyte of spruce producing the potent anti-insectan compound rugulosin.</title>
        <authorList>
            <consortium name="DOE Joint Genome Institute"/>
            <person name="Walker A.K."/>
            <person name="Frasz S.L."/>
            <person name="Seifert K.A."/>
            <person name="Miller J.D."/>
            <person name="Mondo S.J."/>
            <person name="Labutti K."/>
            <person name="Lipzen A."/>
            <person name="Dockter R."/>
            <person name="Kennedy M."/>
            <person name="Grigoriev I.V."/>
            <person name="Spatafora J.W."/>
        </authorList>
    </citation>
    <scope>NUCLEOTIDE SEQUENCE [LARGE SCALE GENOMIC DNA]</scope>
    <source>
        <strain evidence="12 13">CBS 120377</strain>
    </source>
</reference>
<evidence type="ECO:0000256" key="5">
    <source>
        <dbReference type="ARBA" id="ARBA00023065"/>
    </source>
</evidence>